<feature type="transmembrane region" description="Helical" evidence="5">
    <location>
        <begin position="149"/>
        <end position="170"/>
    </location>
</feature>
<feature type="transmembrane region" description="Helical" evidence="5">
    <location>
        <begin position="47"/>
        <end position="80"/>
    </location>
</feature>
<feature type="domain" description="O-antigen ligase-related" evidence="6">
    <location>
        <begin position="234"/>
        <end position="383"/>
    </location>
</feature>
<protein>
    <submittedName>
        <fullName evidence="7">Bicarbonate transporter, IctB family</fullName>
    </submittedName>
</protein>
<feature type="transmembrane region" description="Helical" evidence="5">
    <location>
        <begin position="202"/>
        <end position="220"/>
    </location>
</feature>
<gene>
    <name evidence="7" type="primary">ictB</name>
    <name evidence="7" type="ORF">HJG54_00870</name>
</gene>
<dbReference type="EMBL" id="CP053586">
    <property type="protein sequence ID" value="WNZ21560.1"/>
    <property type="molecule type" value="Genomic_DNA"/>
</dbReference>
<sequence>MTSTWQNLTLINLSAQQWIRSSYLHYLVGSLRSWRQGSWLMQWAEPIGGLLVMLVFSLAPFVSNALIGVLLMACAGYWLLLTLSDDAEPGSVITPIHLIVILYWGIAVVATAVSPVRSAALEGLFKLALYILLFFLMARVMRSPRIRSAIITVYLLVALVVSVVGLRQWFFGASALATWVDPESSLAGTTRVYSFLGNPNLLAGYLLPAVVLSAAAFFAWKRWVPKALAVVMWLCNSLCLVLTFSRGGWIGFVVACFGLLLLLVHWFSIYLPRFWRRWALPIVLGVSATLVILAVVAVDPLRDRVMSMFSGREDSSNNFRINVWMAVIEMIKDRPILGIGPGNDAFNRVYPQYQATGYTALSAYSIFLEVVVETGLIGLACFLWLLLVVFNQGWVQLQRLRQIGNREGFWLMAALATMLGMLAHGAVDTVWYRPQVSTLWWLMMALVTSFYQPLGQAYSRPDALLADGQGVEPQA</sequence>
<feature type="transmembrane region" description="Helical" evidence="5">
    <location>
        <begin position="366"/>
        <end position="389"/>
    </location>
</feature>
<evidence type="ECO:0000259" key="6">
    <source>
        <dbReference type="Pfam" id="PF04932"/>
    </source>
</evidence>
<keyword evidence="2 5" id="KW-0812">Transmembrane</keyword>
<evidence type="ECO:0000313" key="7">
    <source>
        <dbReference type="EMBL" id="WNZ21560.1"/>
    </source>
</evidence>
<feature type="transmembrane region" description="Helical" evidence="5">
    <location>
        <begin position="92"/>
        <end position="113"/>
    </location>
</feature>
<dbReference type="Pfam" id="PF04932">
    <property type="entry name" value="Wzy_C"/>
    <property type="match status" value="1"/>
</dbReference>
<feature type="transmembrane region" description="Helical" evidence="5">
    <location>
        <begin position="119"/>
        <end position="137"/>
    </location>
</feature>
<proteinExistence type="predicted"/>
<evidence type="ECO:0000256" key="1">
    <source>
        <dbReference type="ARBA" id="ARBA00004141"/>
    </source>
</evidence>
<organism evidence="7">
    <name type="scientific">Leptolyngbya sp. NK1-12</name>
    <dbReference type="NCBI Taxonomy" id="2547451"/>
    <lineage>
        <taxon>Bacteria</taxon>
        <taxon>Bacillati</taxon>
        <taxon>Cyanobacteriota</taxon>
        <taxon>Cyanophyceae</taxon>
        <taxon>Leptolyngbyales</taxon>
        <taxon>Leptolyngbyaceae</taxon>
        <taxon>Leptolyngbya group</taxon>
        <taxon>Leptolyngbya</taxon>
    </lineage>
</organism>
<dbReference type="NCBIfam" id="TIGR00947">
    <property type="entry name" value="2A73"/>
    <property type="match status" value="1"/>
</dbReference>
<evidence type="ECO:0000256" key="4">
    <source>
        <dbReference type="ARBA" id="ARBA00023136"/>
    </source>
</evidence>
<dbReference type="AlphaFoldDB" id="A0AA96WBM7"/>
<feature type="transmembrane region" description="Helical" evidence="5">
    <location>
        <begin position="227"/>
        <end position="244"/>
    </location>
</feature>
<feature type="transmembrane region" description="Helical" evidence="5">
    <location>
        <begin position="278"/>
        <end position="298"/>
    </location>
</feature>
<dbReference type="PANTHER" id="PTHR37422">
    <property type="entry name" value="TEICHURONIC ACID BIOSYNTHESIS PROTEIN TUAE"/>
    <property type="match status" value="1"/>
</dbReference>
<feature type="transmembrane region" description="Helical" evidence="5">
    <location>
        <begin position="438"/>
        <end position="454"/>
    </location>
</feature>
<feature type="transmembrane region" description="Helical" evidence="5">
    <location>
        <begin position="409"/>
        <end position="432"/>
    </location>
</feature>
<name>A0AA96WBM7_9CYAN</name>
<keyword evidence="4 5" id="KW-0472">Membrane</keyword>
<keyword evidence="3 5" id="KW-1133">Transmembrane helix</keyword>
<dbReference type="PANTHER" id="PTHR37422:SF22">
    <property type="entry name" value="SLR1515 PROTEIN"/>
    <property type="match status" value="1"/>
</dbReference>
<dbReference type="InterPro" id="IPR006007">
    <property type="entry name" value="Inorganic_carbon_transpt"/>
</dbReference>
<dbReference type="InterPro" id="IPR051533">
    <property type="entry name" value="WaaL-like"/>
</dbReference>
<dbReference type="InterPro" id="IPR007016">
    <property type="entry name" value="O-antigen_ligase-rel_domated"/>
</dbReference>
<dbReference type="GO" id="GO:0016020">
    <property type="term" value="C:membrane"/>
    <property type="evidence" value="ECO:0007669"/>
    <property type="project" value="UniProtKB-SubCell"/>
</dbReference>
<reference evidence="7" key="1">
    <citation type="submission" date="2020-05" db="EMBL/GenBank/DDBJ databases">
        <authorList>
            <person name="Zhu T."/>
            <person name="Keshari N."/>
            <person name="Lu X."/>
        </authorList>
    </citation>
    <scope>NUCLEOTIDE SEQUENCE</scope>
    <source>
        <strain evidence="7">NK1-12</strain>
    </source>
</reference>
<evidence type="ECO:0000256" key="3">
    <source>
        <dbReference type="ARBA" id="ARBA00022989"/>
    </source>
</evidence>
<dbReference type="RefSeq" id="WP_316432812.1">
    <property type="nucleotide sequence ID" value="NZ_CP053586.1"/>
</dbReference>
<evidence type="ECO:0000256" key="5">
    <source>
        <dbReference type="SAM" id="Phobius"/>
    </source>
</evidence>
<feature type="transmembrane region" description="Helical" evidence="5">
    <location>
        <begin position="250"/>
        <end position="271"/>
    </location>
</feature>
<comment type="subcellular location">
    <subcellularLocation>
        <location evidence="1">Membrane</location>
        <topology evidence="1">Multi-pass membrane protein</topology>
    </subcellularLocation>
</comment>
<evidence type="ECO:0000256" key="2">
    <source>
        <dbReference type="ARBA" id="ARBA00022692"/>
    </source>
</evidence>
<accession>A0AA96WBM7</accession>